<reference evidence="1 2" key="1">
    <citation type="journal article" date="2022" name="Hortic Res">
        <title>A haplotype resolved chromosomal level avocado genome allows analysis of novel avocado genes.</title>
        <authorList>
            <person name="Nath O."/>
            <person name="Fletcher S.J."/>
            <person name="Hayward A."/>
            <person name="Shaw L.M."/>
            <person name="Masouleh A.K."/>
            <person name="Furtado A."/>
            <person name="Henry R.J."/>
            <person name="Mitter N."/>
        </authorList>
    </citation>
    <scope>NUCLEOTIDE SEQUENCE [LARGE SCALE GENOMIC DNA]</scope>
    <source>
        <strain evidence="2">cv. Hass</strain>
    </source>
</reference>
<organism evidence="1 2">
    <name type="scientific">Persea americana</name>
    <name type="common">Avocado</name>
    <dbReference type="NCBI Taxonomy" id="3435"/>
    <lineage>
        <taxon>Eukaryota</taxon>
        <taxon>Viridiplantae</taxon>
        <taxon>Streptophyta</taxon>
        <taxon>Embryophyta</taxon>
        <taxon>Tracheophyta</taxon>
        <taxon>Spermatophyta</taxon>
        <taxon>Magnoliopsida</taxon>
        <taxon>Magnoliidae</taxon>
        <taxon>Laurales</taxon>
        <taxon>Lauraceae</taxon>
        <taxon>Persea</taxon>
    </lineage>
</organism>
<accession>A0ACC2L0N0</accession>
<keyword evidence="2" id="KW-1185">Reference proteome</keyword>
<name>A0ACC2L0N0_PERAE</name>
<evidence type="ECO:0000313" key="1">
    <source>
        <dbReference type="EMBL" id="KAJ8627086.1"/>
    </source>
</evidence>
<gene>
    <name evidence="1" type="ORF">MRB53_020393</name>
</gene>
<sequence>MAAAHHSTAQRLRGLDGSGTAQHNYGEGLMAAAAARHSTAMATGKGLMAAAQPSTEMGGFDAAQAQLSDGEPRRRSICFVSVDPIATQGDFTKQSRTGTERY</sequence>
<comment type="caution">
    <text evidence="1">The sequence shown here is derived from an EMBL/GenBank/DDBJ whole genome shotgun (WGS) entry which is preliminary data.</text>
</comment>
<dbReference type="EMBL" id="CM056814">
    <property type="protein sequence ID" value="KAJ8627086.1"/>
    <property type="molecule type" value="Genomic_DNA"/>
</dbReference>
<dbReference type="Proteomes" id="UP001234297">
    <property type="component" value="Chromosome 6"/>
</dbReference>
<evidence type="ECO:0000313" key="2">
    <source>
        <dbReference type="Proteomes" id="UP001234297"/>
    </source>
</evidence>
<proteinExistence type="predicted"/>
<protein>
    <submittedName>
        <fullName evidence="1">Uncharacterized protein</fullName>
    </submittedName>
</protein>